<reference evidence="1" key="1">
    <citation type="journal article" date="2022" name="Int. J. Mol. Sci.">
        <title>Draft Genome of Tanacetum Coccineum: Genomic Comparison of Closely Related Tanacetum-Family Plants.</title>
        <authorList>
            <person name="Yamashiro T."/>
            <person name="Shiraishi A."/>
            <person name="Nakayama K."/>
            <person name="Satake H."/>
        </authorList>
    </citation>
    <scope>NUCLEOTIDE SEQUENCE</scope>
</reference>
<accession>A0ABQ4XJS9</accession>
<dbReference type="PANTHER" id="PTHR15503:SF45">
    <property type="entry name" value="RNA-DIRECTED DNA POLYMERASE HOMOLOG"/>
    <property type="match status" value="1"/>
</dbReference>
<name>A0ABQ4XJS9_9ASTR</name>
<dbReference type="Pfam" id="PF08284">
    <property type="entry name" value="RVP_2"/>
    <property type="match status" value="1"/>
</dbReference>
<evidence type="ECO:0008006" key="3">
    <source>
        <dbReference type="Google" id="ProtNLM"/>
    </source>
</evidence>
<keyword evidence="2" id="KW-1185">Reference proteome</keyword>
<proteinExistence type="predicted"/>
<reference evidence="1" key="2">
    <citation type="submission" date="2022-01" db="EMBL/GenBank/DDBJ databases">
        <authorList>
            <person name="Yamashiro T."/>
            <person name="Shiraishi A."/>
            <person name="Satake H."/>
            <person name="Nakayama K."/>
        </authorList>
    </citation>
    <scope>NUCLEOTIDE SEQUENCE</scope>
</reference>
<gene>
    <name evidence="1" type="ORF">Tco_0680068</name>
</gene>
<evidence type="ECO:0000313" key="1">
    <source>
        <dbReference type="EMBL" id="GJS65504.1"/>
    </source>
</evidence>
<protein>
    <recommendedName>
        <fullName evidence="3">Reverse transcriptase domain-containing protein</fullName>
    </recommendedName>
</protein>
<dbReference type="EMBL" id="BQNB010009583">
    <property type="protein sequence ID" value="GJS65504.1"/>
    <property type="molecule type" value="Genomic_DNA"/>
</dbReference>
<evidence type="ECO:0000313" key="2">
    <source>
        <dbReference type="Proteomes" id="UP001151760"/>
    </source>
</evidence>
<organism evidence="1 2">
    <name type="scientific">Tanacetum coccineum</name>
    <dbReference type="NCBI Taxonomy" id="301880"/>
    <lineage>
        <taxon>Eukaryota</taxon>
        <taxon>Viridiplantae</taxon>
        <taxon>Streptophyta</taxon>
        <taxon>Embryophyta</taxon>
        <taxon>Tracheophyta</taxon>
        <taxon>Spermatophyta</taxon>
        <taxon>Magnoliopsida</taxon>
        <taxon>eudicotyledons</taxon>
        <taxon>Gunneridae</taxon>
        <taxon>Pentapetalae</taxon>
        <taxon>asterids</taxon>
        <taxon>campanulids</taxon>
        <taxon>Asterales</taxon>
        <taxon>Asteraceae</taxon>
        <taxon>Asteroideae</taxon>
        <taxon>Anthemideae</taxon>
        <taxon>Anthemidinae</taxon>
        <taxon>Tanacetum</taxon>
    </lineage>
</organism>
<dbReference type="PANTHER" id="PTHR15503">
    <property type="entry name" value="LDOC1 RELATED"/>
    <property type="match status" value="1"/>
</dbReference>
<dbReference type="Proteomes" id="UP001151760">
    <property type="component" value="Unassembled WGS sequence"/>
</dbReference>
<comment type="caution">
    <text evidence="1">The sequence shown here is derived from an EMBL/GenBank/DDBJ whole genome shotgun (WGS) entry which is preliminary data.</text>
</comment>
<dbReference type="InterPro" id="IPR032567">
    <property type="entry name" value="RTL1-rel"/>
</dbReference>
<sequence>MTRDFRTSVPATTQGAPVANQKATVTCYEYGKQGHYRSECSGLKNQNRRNQARNGEARGRAYALGGGEPNQNPNIVIGTFLLNNNYASILFDTSADRSFVSTTFSPLIEITPTTLDTKYVIENSVVSTSSWYRLVDKVLRRHHMSHSIQKYIQKGHHVFLAQITEKKTEKKSEEKRLEDVLIMCGFLEIFPKDLAGLPLTRQIEFQIYFVPGVAPVALSPYRLAPSDMQELSN</sequence>